<feature type="region of interest" description="Disordered" evidence="1">
    <location>
        <begin position="47"/>
        <end position="70"/>
    </location>
</feature>
<keyword evidence="3" id="KW-1185">Reference proteome</keyword>
<dbReference type="Proteomes" id="UP001055439">
    <property type="component" value="Chromosome 10"/>
</dbReference>
<dbReference type="EMBL" id="CP097503">
    <property type="protein sequence ID" value="URD79988.1"/>
    <property type="molecule type" value="Genomic_DNA"/>
</dbReference>
<gene>
    <name evidence="2" type="ORF">MUK42_18846</name>
</gene>
<evidence type="ECO:0000313" key="3">
    <source>
        <dbReference type="Proteomes" id="UP001055439"/>
    </source>
</evidence>
<dbReference type="PANTHER" id="PTHR17985">
    <property type="entry name" value="SER/THR-RICH PROTEIN T10 IN DGCR REGION"/>
    <property type="match status" value="1"/>
</dbReference>
<evidence type="ECO:0000313" key="2">
    <source>
        <dbReference type="EMBL" id="URD79988.1"/>
    </source>
</evidence>
<protein>
    <submittedName>
        <fullName evidence="2">Ser Thr-rich protein T10 in DGCR</fullName>
    </submittedName>
</protein>
<dbReference type="Pfam" id="PF05742">
    <property type="entry name" value="TANGO2"/>
    <property type="match status" value="1"/>
</dbReference>
<accession>A0A9E7EMU8</accession>
<dbReference type="InterPro" id="IPR008551">
    <property type="entry name" value="TANGO2"/>
</dbReference>
<dbReference type="AlphaFoldDB" id="A0A9E7EMU8"/>
<proteinExistence type="predicted"/>
<dbReference type="OrthoDB" id="191601at2759"/>
<sequence>MSTFAPPVSAGIWGSECGVVSWGGEKACGREHVHSCMGVAISSCLPTPPPPQQRRIPRQAPTKPVGWWGDGDGQKILGGRDEQGGGTWMGCTRGGKVAFLTNFREPDPWSGSRSRGELPKRFLESTKCPSEFAEEIVKEADQYNGFNLIVADLCTKSMFYISNRPKGKPVSLLEVLPGIHVLSNANLDSPWPKAERLRRGFSEVLASCRDEELCMKDIVEELMCDKTKAERNMLPMTGCSPEWELEVSSIFIETHRKQGLYGTRNMGALSVKTSGEVSFYERYMENSNWNEHVFQYHVEQL</sequence>
<dbReference type="PANTHER" id="PTHR17985:SF8">
    <property type="entry name" value="TRANSPORT AND GOLGI ORGANIZATION PROTEIN 2 HOMOLOG"/>
    <property type="match status" value="1"/>
</dbReference>
<name>A0A9E7EMU8_9LILI</name>
<reference evidence="2" key="1">
    <citation type="submission" date="2022-05" db="EMBL/GenBank/DDBJ databases">
        <title>The Musa troglodytarum L. genome provides insights into the mechanism of non-climacteric behaviour and enrichment of carotenoids.</title>
        <authorList>
            <person name="Wang J."/>
        </authorList>
    </citation>
    <scope>NUCLEOTIDE SEQUENCE</scope>
    <source>
        <tissue evidence="2">Leaf</tissue>
    </source>
</reference>
<organism evidence="2 3">
    <name type="scientific">Musa troglodytarum</name>
    <name type="common">fe'i banana</name>
    <dbReference type="NCBI Taxonomy" id="320322"/>
    <lineage>
        <taxon>Eukaryota</taxon>
        <taxon>Viridiplantae</taxon>
        <taxon>Streptophyta</taxon>
        <taxon>Embryophyta</taxon>
        <taxon>Tracheophyta</taxon>
        <taxon>Spermatophyta</taxon>
        <taxon>Magnoliopsida</taxon>
        <taxon>Liliopsida</taxon>
        <taxon>Zingiberales</taxon>
        <taxon>Musaceae</taxon>
        <taxon>Musa</taxon>
    </lineage>
</organism>
<evidence type="ECO:0000256" key="1">
    <source>
        <dbReference type="SAM" id="MobiDB-lite"/>
    </source>
</evidence>